<evidence type="ECO:0000256" key="7">
    <source>
        <dbReference type="SAM" id="Phobius"/>
    </source>
</evidence>
<feature type="coiled-coil region" evidence="6">
    <location>
        <begin position="263"/>
        <end position="290"/>
    </location>
</feature>
<dbReference type="STRING" id="1489064.WH96_15700"/>
<dbReference type="EMBL" id="LAQL01000010">
    <property type="protein sequence ID" value="KLN59825.1"/>
    <property type="molecule type" value="Genomic_DNA"/>
</dbReference>
<dbReference type="SUPFAM" id="SSF58104">
    <property type="entry name" value="Methyl-accepting chemotaxis protein (MCP) signaling domain"/>
    <property type="match status" value="1"/>
</dbReference>
<keyword evidence="6" id="KW-0175">Coiled coil</keyword>
<dbReference type="Pfam" id="PF12729">
    <property type="entry name" value="4HB_MCP_1"/>
    <property type="match status" value="1"/>
</dbReference>
<evidence type="ECO:0000256" key="4">
    <source>
        <dbReference type="ARBA" id="ARBA00029447"/>
    </source>
</evidence>
<feature type="domain" description="Methyl-accepting transducer" evidence="8">
    <location>
        <begin position="290"/>
        <end position="544"/>
    </location>
</feature>
<evidence type="ECO:0000259" key="9">
    <source>
        <dbReference type="PROSITE" id="PS50192"/>
    </source>
</evidence>
<dbReference type="PROSITE" id="PS50192">
    <property type="entry name" value="T_SNARE"/>
    <property type="match status" value="1"/>
</dbReference>
<reference evidence="11 12" key="1">
    <citation type="submission" date="2015-03" db="EMBL/GenBank/DDBJ databases">
        <title>Genome Sequence of Kiloniella spongiae MEBiC09566, isolated from a marine sponge.</title>
        <authorList>
            <person name="Shao Z."/>
            <person name="Wang L."/>
            <person name="Li X."/>
        </authorList>
    </citation>
    <scope>NUCLEOTIDE SEQUENCE [LARGE SCALE GENOMIC DNA]</scope>
    <source>
        <strain evidence="11 12">MEBiC09566</strain>
    </source>
</reference>
<keyword evidence="12" id="KW-1185">Reference proteome</keyword>
<dbReference type="RefSeq" id="WP_047765156.1">
    <property type="nucleotide sequence ID" value="NZ_LAQL01000010.1"/>
</dbReference>
<dbReference type="GO" id="GO:0005886">
    <property type="term" value="C:plasma membrane"/>
    <property type="evidence" value="ECO:0007669"/>
    <property type="project" value="UniProtKB-SubCell"/>
</dbReference>
<dbReference type="Pfam" id="PF00015">
    <property type="entry name" value="MCPsignal"/>
    <property type="match status" value="1"/>
</dbReference>
<comment type="similarity">
    <text evidence="4">Belongs to the methyl-accepting chemotaxis (MCP) protein family.</text>
</comment>
<feature type="domain" description="T-SNARE coiled-coil homology" evidence="9">
    <location>
        <begin position="460"/>
        <end position="522"/>
    </location>
</feature>
<evidence type="ECO:0000256" key="6">
    <source>
        <dbReference type="SAM" id="Coils"/>
    </source>
</evidence>
<dbReference type="PROSITE" id="PS50885">
    <property type="entry name" value="HAMP"/>
    <property type="match status" value="1"/>
</dbReference>
<dbReference type="GO" id="GO:0007165">
    <property type="term" value="P:signal transduction"/>
    <property type="evidence" value="ECO:0007669"/>
    <property type="project" value="UniProtKB-KW"/>
</dbReference>
<evidence type="ECO:0000313" key="11">
    <source>
        <dbReference type="EMBL" id="KLN59825.1"/>
    </source>
</evidence>
<sequence length="564" mass="61221">MKSLKIKTRLVIGFSSVIFLMIVLTVIGISQVNLIKESLTTINDVNSVKQRYAINFRGSVHDRAIAVRDVTLLLNPSEMPTVLGEIEKLSDDYIKAAKMMDEIFATSVLIDPVERNILKSIKEIEASTLPLFAKIISLQQSGQDNQARKILMEQARPAVVTWLARINQFIDLEESKNQIVSAEAREIASRFEIMMIAFCAIALFISLGFVWWAINAIKPLRDLTCDMLKLAEGDLSVKIPAVKSSDEVGEITKAVHVFKDNALEFKRLEAEQKNIEKRQAQERKEAMTLLANEFDNRVGSVVSAVENAANDMQALATDLSKTTEVTTSRSAAMNDISKKSSNSVQIAAQATGELSASIREISTNVTDTAHTAKACAQSAEISKSKLGQLHSAVDEIDSVIKSINDVAEQTNLLALNATIEAARAGEAGKGFAVVATEVKSLAGQTHKMTEEISQKVADIKSSAQETTNSVEDILGRIQSVDEKTTSVSLAIEKQDVSTQEINSNIQTASNGTDEVSRNINDVLSAADESASSAESLQKASDNLSAQASDLKNVVNSFLNEVRTG</sequence>
<keyword evidence="7" id="KW-0472">Membrane</keyword>
<dbReference type="SMART" id="SM00283">
    <property type="entry name" value="MA"/>
    <property type="match status" value="1"/>
</dbReference>
<gene>
    <name evidence="11" type="ORF">WH96_15700</name>
</gene>
<name>A0A0H2MT15_9PROT</name>
<comment type="subcellular location">
    <subcellularLocation>
        <location evidence="1">Cell inner membrane</location>
        <topology evidence="1">Multi-pass membrane protein</topology>
    </subcellularLocation>
</comment>
<dbReference type="Pfam" id="PF00672">
    <property type="entry name" value="HAMP"/>
    <property type="match status" value="1"/>
</dbReference>
<dbReference type="Gene3D" id="1.10.287.950">
    <property type="entry name" value="Methyl-accepting chemotaxis protein"/>
    <property type="match status" value="1"/>
</dbReference>
<evidence type="ECO:0000259" key="10">
    <source>
        <dbReference type="PROSITE" id="PS50885"/>
    </source>
</evidence>
<dbReference type="InterPro" id="IPR000727">
    <property type="entry name" value="T_SNARE_dom"/>
</dbReference>
<keyword evidence="3 5" id="KW-0807">Transducer</keyword>
<keyword evidence="2" id="KW-1003">Cell membrane</keyword>
<feature type="transmembrane region" description="Helical" evidence="7">
    <location>
        <begin position="193"/>
        <end position="214"/>
    </location>
</feature>
<dbReference type="InterPro" id="IPR004089">
    <property type="entry name" value="MCPsignal_dom"/>
</dbReference>
<evidence type="ECO:0000256" key="5">
    <source>
        <dbReference type="PROSITE-ProRule" id="PRU00284"/>
    </source>
</evidence>
<dbReference type="Proteomes" id="UP000035444">
    <property type="component" value="Unassembled WGS sequence"/>
</dbReference>
<dbReference type="SMART" id="SM00304">
    <property type="entry name" value="HAMP"/>
    <property type="match status" value="1"/>
</dbReference>
<evidence type="ECO:0000313" key="12">
    <source>
        <dbReference type="Proteomes" id="UP000035444"/>
    </source>
</evidence>
<dbReference type="OrthoDB" id="3378718at2"/>
<organism evidence="11 12">
    <name type="scientific">Kiloniella spongiae</name>
    <dbReference type="NCBI Taxonomy" id="1489064"/>
    <lineage>
        <taxon>Bacteria</taxon>
        <taxon>Pseudomonadati</taxon>
        <taxon>Pseudomonadota</taxon>
        <taxon>Alphaproteobacteria</taxon>
        <taxon>Rhodospirillales</taxon>
        <taxon>Kiloniellaceae</taxon>
        <taxon>Kiloniella</taxon>
    </lineage>
</organism>
<dbReference type="CDD" id="cd19411">
    <property type="entry name" value="MCP2201-like_sensor"/>
    <property type="match status" value="1"/>
</dbReference>
<dbReference type="InterPro" id="IPR024478">
    <property type="entry name" value="HlyB_4HB_MCP"/>
</dbReference>
<dbReference type="Gene3D" id="6.10.340.10">
    <property type="match status" value="1"/>
</dbReference>
<feature type="domain" description="HAMP" evidence="10">
    <location>
        <begin position="214"/>
        <end position="267"/>
    </location>
</feature>
<keyword evidence="2" id="KW-0997">Cell inner membrane</keyword>
<evidence type="ECO:0000259" key="8">
    <source>
        <dbReference type="PROSITE" id="PS50111"/>
    </source>
</evidence>
<evidence type="ECO:0000256" key="3">
    <source>
        <dbReference type="ARBA" id="ARBA00023224"/>
    </source>
</evidence>
<proteinExistence type="inferred from homology"/>
<evidence type="ECO:0000256" key="1">
    <source>
        <dbReference type="ARBA" id="ARBA00004429"/>
    </source>
</evidence>
<keyword evidence="7" id="KW-0812">Transmembrane</keyword>
<evidence type="ECO:0008006" key="13">
    <source>
        <dbReference type="Google" id="ProtNLM"/>
    </source>
</evidence>
<dbReference type="CDD" id="cd06225">
    <property type="entry name" value="HAMP"/>
    <property type="match status" value="1"/>
</dbReference>
<accession>A0A0H2MT15</accession>
<dbReference type="AlphaFoldDB" id="A0A0H2MT15"/>
<evidence type="ECO:0000256" key="2">
    <source>
        <dbReference type="ARBA" id="ARBA00022519"/>
    </source>
</evidence>
<dbReference type="PANTHER" id="PTHR32089:SF112">
    <property type="entry name" value="LYSOZYME-LIKE PROTEIN-RELATED"/>
    <property type="match status" value="1"/>
</dbReference>
<dbReference type="PANTHER" id="PTHR32089">
    <property type="entry name" value="METHYL-ACCEPTING CHEMOTAXIS PROTEIN MCPB"/>
    <property type="match status" value="1"/>
</dbReference>
<dbReference type="InterPro" id="IPR047347">
    <property type="entry name" value="YvaQ-like_sensor"/>
</dbReference>
<protein>
    <recommendedName>
        <fullName evidence="13">Chemotaxis protein</fullName>
    </recommendedName>
</protein>
<keyword evidence="7" id="KW-1133">Transmembrane helix</keyword>
<dbReference type="InterPro" id="IPR003660">
    <property type="entry name" value="HAMP_dom"/>
</dbReference>
<dbReference type="PROSITE" id="PS50111">
    <property type="entry name" value="CHEMOTAXIS_TRANSDUC_2"/>
    <property type="match status" value="1"/>
</dbReference>
<comment type="caution">
    <text evidence="11">The sequence shown here is derived from an EMBL/GenBank/DDBJ whole genome shotgun (WGS) entry which is preliminary data.</text>
</comment>
<feature type="transmembrane region" description="Helical" evidence="7">
    <location>
        <begin position="6"/>
        <end position="29"/>
    </location>
</feature>